<evidence type="ECO:0000313" key="5">
    <source>
        <dbReference type="Proteomes" id="UP000051957"/>
    </source>
</evidence>
<dbReference type="PANTHER" id="PTHR30204">
    <property type="entry name" value="REDOX-CYCLING DRUG-SENSING TRANSCRIPTIONAL ACTIVATOR SOXR"/>
    <property type="match status" value="1"/>
</dbReference>
<dbReference type="CDD" id="cd01106">
    <property type="entry name" value="HTH_TipAL-Mta"/>
    <property type="match status" value="1"/>
</dbReference>
<dbReference type="GO" id="GO:0003700">
    <property type="term" value="F:DNA-binding transcription factor activity"/>
    <property type="evidence" value="ECO:0007669"/>
    <property type="project" value="InterPro"/>
</dbReference>
<evidence type="ECO:0000259" key="3">
    <source>
        <dbReference type="PROSITE" id="PS50937"/>
    </source>
</evidence>
<keyword evidence="2" id="KW-0812">Transmembrane</keyword>
<dbReference type="GO" id="GO:0003677">
    <property type="term" value="F:DNA binding"/>
    <property type="evidence" value="ECO:0007669"/>
    <property type="project" value="UniProtKB-KW"/>
</dbReference>
<organism evidence="4 5">
    <name type="scientific">Lentilactobacillus parabuchneri DSM 5707 = NBRC 107865</name>
    <dbReference type="NCBI Taxonomy" id="1423784"/>
    <lineage>
        <taxon>Bacteria</taxon>
        <taxon>Bacillati</taxon>
        <taxon>Bacillota</taxon>
        <taxon>Bacilli</taxon>
        <taxon>Lactobacillales</taxon>
        <taxon>Lactobacillaceae</taxon>
        <taxon>Lentilactobacillus</taxon>
    </lineage>
</organism>
<dbReference type="InterPro" id="IPR047057">
    <property type="entry name" value="MerR_fam"/>
</dbReference>
<dbReference type="Proteomes" id="UP000051957">
    <property type="component" value="Unassembled WGS sequence"/>
</dbReference>
<dbReference type="PROSITE" id="PS50937">
    <property type="entry name" value="HTH_MERR_2"/>
    <property type="match status" value="1"/>
</dbReference>
<feature type="transmembrane region" description="Helical" evidence="2">
    <location>
        <begin position="138"/>
        <end position="160"/>
    </location>
</feature>
<dbReference type="EMBL" id="AZGK01000010">
    <property type="protein sequence ID" value="KRM46103.1"/>
    <property type="molecule type" value="Genomic_DNA"/>
</dbReference>
<dbReference type="RefSeq" id="WP_057909611.1">
    <property type="nucleotide sequence ID" value="NZ_AZGK01000010.1"/>
</dbReference>
<protein>
    <submittedName>
        <fullName evidence="4">Transcriptional regulator, MerR family</fullName>
    </submittedName>
</protein>
<dbReference type="Gene3D" id="1.10.1660.10">
    <property type="match status" value="1"/>
</dbReference>
<evidence type="ECO:0000313" key="4">
    <source>
        <dbReference type="EMBL" id="KRM46103.1"/>
    </source>
</evidence>
<name>A0A0R1YUA5_9LACO</name>
<keyword evidence="2" id="KW-1133">Transmembrane helix</keyword>
<evidence type="ECO:0000256" key="1">
    <source>
        <dbReference type="ARBA" id="ARBA00023125"/>
    </source>
</evidence>
<feature type="transmembrane region" description="Helical" evidence="2">
    <location>
        <begin position="166"/>
        <end position="185"/>
    </location>
</feature>
<dbReference type="PRINTS" id="PR00040">
    <property type="entry name" value="HTHMERR"/>
</dbReference>
<dbReference type="SUPFAM" id="SSF46955">
    <property type="entry name" value="Putative DNA-binding domain"/>
    <property type="match status" value="1"/>
</dbReference>
<feature type="domain" description="HTH merR-type" evidence="3">
    <location>
        <begin position="3"/>
        <end position="72"/>
    </location>
</feature>
<reference evidence="4 5" key="1">
    <citation type="journal article" date="2015" name="Genome Announc.">
        <title>Expanding the biotechnology potential of lactobacilli through comparative genomics of 213 strains and associated genera.</title>
        <authorList>
            <person name="Sun Z."/>
            <person name="Harris H.M."/>
            <person name="McCann A."/>
            <person name="Guo C."/>
            <person name="Argimon S."/>
            <person name="Zhang W."/>
            <person name="Yang X."/>
            <person name="Jeffery I.B."/>
            <person name="Cooney J.C."/>
            <person name="Kagawa T.F."/>
            <person name="Liu W."/>
            <person name="Song Y."/>
            <person name="Salvetti E."/>
            <person name="Wrobel A."/>
            <person name="Rasinkangas P."/>
            <person name="Parkhill J."/>
            <person name="Rea M.C."/>
            <person name="O'Sullivan O."/>
            <person name="Ritari J."/>
            <person name="Douillard F.P."/>
            <person name="Paul Ross R."/>
            <person name="Yang R."/>
            <person name="Briner A.E."/>
            <person name="Felis G.E."/>
            <person name="de Vos W.M."/>
            <person name="Barrangou R."/>
            <person name="Klaenhammer T.R."/>
            <person name="Caufield P.W."/>
            <person name="Cui Y."/>
            <person name="Zhang H."/>
            <person name="O'Toole P.W."/>
        </authorList>
    </citation>
    <scope>NUCLEOTIDE SEQUENCE [LARGE SCALE GENOMIC DNA]</scope>
    <source>
        <strain evidence="4 5">DSM 5707</strain>
    </source>
</reference>
<keyword evidence="2" id="KW-0472">Membrane</keyword>
<dbReference type="GeneID" id="69802626"/>
<dbReference type="Pfam" id="PF13411">
    <property type="entry name" value="MerR_1"/>
    <property type="match status" value="1"/>
</dbReference>
<accession>A0A0R1YUA5</accession>
<evidence type="ECO:0000256" key="2">
    <source>
        <dbReference type="SAM" id="Phobius"/>
    </source>
</evidence>
<dbReference type="InterPro" id="IPR000551">
    <property type="entry name" value="MerR-type_HTH_dom"/>
</dbReference>
<dbReference type="PANTHER" id="PTHR30204:SF96">
    <property type="entry name" value="CHROMOSOME-ANCHORING PROTEIN RACA"/>
    <property type="match status" value="1"/>
</dbReference>
<dbReference type="AlphaFoldDB" id="A0A0R1YUA5"/>
<sequence>MSTYTTGEFAKLGGVSVRTIQYYDQKGILNPTTISEGGRRLYTDRELKTLRLIILLKSMGLSLATIKDLLSEDNSTQVLSLMLQEQEKNLKHEMKTTRSQLEMIRKVQDSLTDYSLISQTDLDGIENIMESKPKLTRFRWWMITWGLMMDGLEIFAVIVWIMSGNWIPAAIIFPLVVIMAIWIVWDYYKKVAYICPNCHQHFKPSWRDFAFSKHTPKTRKLTCPHCGYRGYCVEVYDVDQDLRIK</sequence>
<proteinExistence type="predicted"/>
<gene>
    <name evidence="4" type="ORF">FC51_GL000552</name>
</gene>
<dbReference type="SMART" id="SM00422">
    <property type="entry name" value="HTH_MERR"/>
    <property type="match status" value="1"/>
</dbReference>
<keyword evidence="1" id="KW-0238">DNA-binding</keyword>
<comment type="caution">
    <text evidence="4">The sequence shown here is derived from an EMBL/GenBank/DDBJ whole genome shotgun (WGS) entry which is preliminary data.</text>
</comment>
<dbReference type="PATRIC" id="fig|1423784.4.peg.546"/>
<dbReference type="InterPro" id="IPR009061">
    <property type="entry name" value="DNA-bd_dom_put_sf"/>
</dbReference>